<dbReference type="CDD" id="cd00756">
    <property type="entry name" value="MoaE"/>
    <property type="match status" value="1"/>
</dbReference>
<evidence type="ECO:0000313" key="1">
    <source>
        <dbReference type="EMBL" id="SVC38425.1"/>
    </source>
</evidence>
<protein>
    <recommendedName>
        <fullName evidence="2">Molybdopterin synthase catalytic subunit</fullName>
    </recommendedName>
</protein>
<name>A0A382LRP9_9ZZZZ</name>
<accession>A0A382LRP9</accession>
<evidence type="ECO:0008006" key="2">
    <source>
        <dbReference type="Google" id="ProtNLM"/>
    </source>
</evidence>
<dbReference type="InterPro" id="IPR036563">
    <property type="entry name" value="MoaE_sf"/>
</dbReference>
<sequence length="164" mass="17876">MALKPVTIKLAVTIDGMDPEKVRVQREHCDPATIAATLAGPEVGAIVTFTGTVKEVTKQGTVERIEFSADEPVALAQMEALRVEACERFAIHDAALVHRVGMLEAGELIVVCCAAAVHRGDAFRACEWLINTLKQRVPIWKREQAPDGTRWVTSQHEVKHGADG</sequence>
<dbReference type="Pfam" id="PF02391">
    <property type="entry name" value="MoaE"/>
    <property type="match status" value="1"/>
</dbReference>
<gene>
    <name evidence="1" type="ORF">METZ01_LOCUS291279</name>
</gene>
<dbReference type="SUPFAM" id="SSF54690">
    <property type="entry name" value="Molybdopterin synthase subunit MoaE"/>
    <property type="match status" value="1"/>
</dbReference>
<dbReference type="PANTHER" id="PTHR23404">
    <property type="entry name" value="MOLYBDOPTERIN SYNTHASE RELATED"/>
    <property type="match status" value="1"/>
</dbReference>
<organism evidence="1">
    <name type="scientific">marine metagenome</name>
    <dbReference type="NCBI Taxonomy" id="408172"/>
    <lineage>
        <taxon>unclassified sequences</taxon>
        <taxon>metagenomes</taxon>
        <taxon>ecological metagenomes</taxon>
    </lineage>
</organism>
<dbReference type="InterPro" id="IPR003448">
    <property type="entry name" value="Mopterin_biosynth_MoaE"/>
</dbReference>
<dbReference type="GO" id="GO:0006777">
    <property type="term" value="P:Mo-molybdopterin cofactor biosynthetic process"/>
    <property type="evidence" value="ECO:0007669"/>
    <property type="project" value="InterPro"/>
</dbReference>
<proteinExistence type="predicted"/>
<dbReference type="EMBL" id="UINC01088315">
    <property type="protein sequence ID" value="SVC38425.1"/>
    <property type="molecule type" value="Genomic_DNA"/>
</dbReference>
<reference evidence="1" key="1">
    <citation type="submission" date="2018-05" db="EMBL/GenBank/DDBJ databases">
        <authorList>
            <person name="Lanie J.A."/>
            <person name="Ng W.-L."/>
            <person name="Kazmierczak K.M."/>
            <person name="Andrzejewski T.M."/>
            <person name="Davidsen T.M."/>
            <person name="Wayne K.J."/>
            <person name="Tettelin H."/>
            <person name="Glass J.I."/>
            <person name="Rusch D."/>
            <person name="Podicherti R."/>
            <person name="Tsui H.-C.T."/>
            <person name="Winkler M.E."/>
        </authorList>
    </citation>
    <scope>NUCLEOTIDE SEQUENCE</scope>
</reference>
<dbReference type="Gene3D" id="3.90.1170.40">
    <property type="entry name" value="Molybdopterin biosynthesis MoaE subunit"/>
    <property type="match status" value="1"/>
</dbReference>
<dbReference type="AlphaFoldDB" id="A0A382LRP9"/>